<dbReference type="Pfam" id="PF05139">
    <property type="entry name" value="Erythro_esteras"/>
    <property type="match status" value="1"/>
</dbReference>
<proteinExistence type="predicted"/>
<organism evidence="1 2">
    <name type="scientific">Actinomycetospora aeridis</name>
    <dbReference type="NCBI Taxonomy" id="3129231"/>
    <lineage>
        <taxon>Bacteria</taxon>
        <taxon>Bacillati</taxon>
        <taxon>Actinomycetota</taxon>
        <taxon>Actinomycetes</taxon>
        <taxon>Pseudonocardiales</taxon>
        <taxon>Pseudonocardiaceae</taxon>
        <taxon>Actinomycetospora</taxon>
    </lineage>
</organism>
<reference evidence="1 2" key="1">
    <citation type="submission" date="2024-03" db="EMBL/GenBank/DDBJ databases">
        <title>Actinomycetospora sp. OC33-EN06, a novel actinomycete isolated from wild orchid (Aerides multiflora).</title>
        <authorList>
            <person name="Suriyachadkun C."/>
        </authorList>
    </citation>
    <scope>NUCLEOTIDE SEQUENCE [LARGE SCALE GENOMIC DNA]</scope>
    <source>
        <strain evidence="1 2">OC33-EN06</strain>
    </source>
</reference>
<protein>
    <submittedName>
        <fullName evidence="1">Erythromycin esterase family protein</fullName>
    </submittedName>
</protein>
<dbReference type="Gene3D" id="1.20.1440.30">
    <property type="entry name" value="Biosynthetic Protein domain"/>
    <property type="match status" value="1"/>
</dbReference>
<dbReference type="Proteomes" id="UP001370100">
    <property type="component" value="Unassembled WGS sequence"/>
</dbReference>
<dbReference type="InterPro" id="IPR052036">
    <property type="entry name" value="Hydrolase/PRTase-associated"/>
</dbReference>
<dbReference type="RefSeq" id="WP_337714347.1">
    <property type="nucleotide sequence ID" value="NZ_JBBEGL010000004.1"/>
</dbReference>
<evidence type="ECO:0000313" key="1">
    <source>
        <dbReference type="EMBL" id="MEJ2887857.1"/>
    </source>
</evidence>
<keyword evidence="2" id="KW-1185">Reference proteome</keyword>
<comment type="caution">
    <text evidence="1">The sequence shown here is derived from an EMBL/GenBank/DDBJ whole genome shotgun (WGS) entry which is preliminary data.</text>
</comment>
<dbReference type="SUPFAM" id="SSF159501">
    <property type="entry name" value="EreA/ChaN-like"/>
    <property type="match status" value="1"/>
</dbReference>
<dbReference type="InterPro" id="IPR007815">
    <property type="entry name" value="Emycin_Estase"/>
</dbReference>
<sequence length="392" mass="40961">MTLPDAVRVLSAVDPTAVDGLVGDAPVVAIGENNHGIREFGELRDRLVRYLVRERGFGVVGLESGFAEGALVDEWVRGSGTPWDDVARDGFTFRAGDHPEMRTLLEGLREYRSADSTVRFAGLDLPGSGGSPEPALRRLRDLVPDVVDRALEATAAYAAANNGLAPGRWSALDAATQDAATTALARVLLGVEALRRPPEDARHLALGALRLDEQLREFGVLFAPDPPARVVSSRDVYMAESARRLRASGEKVVLLLHNGHAQRVPFAFLPGVSAPSAGTLLAETFGDDYVVLGITAVGGSTTGLALDDGARHGIVLSTDALPEPAPDSVEQAVVDAGLGAEPVLLDLRAARGATGPASIRHATTHIPVDVAAGYDAVFCLPTQSVSAAADAG</sequence>
<evidence type="ECO:0000313" key="2">
    <source>
        <dbReference type="Proteomes" id="UP001370100"/>
    </source>
</evidence>
<accession>A0ABU8N7F2</accession>
<dbReference type="Gene3D" id="3.30.1870.10">
    <property type="entry name" value="EreA-like, domain 2"/>
    <property type="match status" value="1"/>
</dbReference>
<dbReference type="CDD" id="cd14728">
    <property type="entry name" value="Ere-like"/>
    <property type="match status" value="1"/>
</dbReference>
<dbReference type="PANTHER" id="PTHR31299">
    <property type="entry name" value="ESTERASE, PUTATIVE (AFU_ORTHOLOGUE AFUA_1G05850)-RELATED"/>
    <property type="match status" value="1"/>
</dbReference>
<name>A0ABU8N7F2_9PSEU</name>
<dbReference type="EMBL" id="JBBEGL010000004">
    <property type="protein sequence ID" value="MEJ2887857.1"/>
    <property type="molecule type" value="Genomic_DNA"/>
</dbReference>
<gene>
    <name evidence="1" type="ORF">WCD41_15465</name>
</gene>
<dbReference type="Gene3D" id="3.40.1660.10">
    <property type="entry name" value="EreA-like (biosynthetic domain)"/>
    <property type="match status" value="1"/>
</dbReference>
<dbReference type="PANTHER" id="PTHR31299:SF0">
    <property type="entry name" value="ESTERASE, PUTATIVE (AFU_ORTHOLOGUE AFUA_1G05850)-RELATED"/>
    <property type="match status" value="1"/>
</dbReference>